<keyword evidence="4" id="KW-1185">Reference proteome</keyword>
<dbReference type="Proteomes" id="UP000509660">
    <property type="component" value="Chromosome"/>
</dbReference>
<gene>
    <name evidence="2" type="ORF">HV559_03680</name>
    <name evidence="3" type="ORF">HV560_03670</name>
</gene>
<evidence type="ECO:0000313" key="2">
    <source>
        <dbReference type="EMBL" id="QLB40040.1"/>
    </source>
</evidence>
<dbReference type="PROSITE" id="PS51257">
    <property type="entry name" value="PROKAR_LIPOPROTEIN"/>
    <property type="match status" value="1"/>
</dbReference>
<evidence type="ECO:0000313" key="5">
    <source>
        <dbReference type="Proteomes" id="UP000509784"/>
    </source>
</evidence>
<dbReference type="AlphaFoldDB" id="A0A7H8UN73"/>
<organism evidence="2 4">
    <name type="scientific">Mannheimia pernigra</name>
    <dbReference type="NCBI Taxonomy" id="111844"/>
    <lineage>
        <taxon>Bacteria</taxon>
        <taxon>Pseudomonadati</taxon>
        <taxon>Pseudomonadota</taxon>
        <taxon>Gammaproteobacteria</taxon>
        <taxon>Pasteurellales</taxon>
        <taxon>Pasteurellaceae</taxon>
        <taxon>Mannheimia</taxon>
    </lineage>
</organism>
<dbReference type="EMBL" id="CP055306">
    <property type="protein sequence ID" value="QLB40040.1"/>
    <property type="molecule type" value="Genomic_DNA"/>
</dbReference>
<accession>A0A7H8UN73</accession>
<accession>A0A857ETV6</accession>
<dbReference type="RefSeq" id="WP_159629024.1">
    <property type="nucleotide sequence ID" value="NZ_CP046531.1"/>
</dbReference>
<dbReference type="Proteomes" id="UP000509784">
    <property type="component" value="Chromosome"/>
</dbReference>
<feature type="compositionally biased region" description="Polar residues" evidence="1">
    <location>
        <begin position="47"/>
        <end position="67"/>
    </location>
</feature>
<dbReference type="KEGG" id="mpeg:HV560_03670"/>
<evidence type="ECO:0000313" key="3">
    <source>
        <dbReference type="EMBL" id="QLB41987.1"/>
    </source>
</evidence>
<sequence>MKKSHLFFTIYCAFLTACGAGSKQEQVDDPNLLPSGTLEPVAASGASKDSYSWPSDIKSTSMPDTMK</sequence>
<protein>
    <recommendedName>
        <fullName evidence="6">Outer membrane antigenic lipoprotein B</fullName>
    </recommendedName>
</protein>
<evidence type="ECO:0000313" key="4">
    <source>
        <dbReference type="Proteomes" id="UP000509660"/>
    </source>
</evidence>
<evidence type="ECO:0008006" key="6">
    <source>
        <dbReference type="Google" id="ProtNLM"/>
    </source>
</evidence>
<accession>A0A7H8USN5</accession>
<proteinExistence type="predicted"/>
<reference evidence="4 5" key="1">
    <citation type="submission" date="2020-06" db="EMBL/GenBank/DDBJ databases">
        <title>Mannheimia pernigra sp. nov. isolated from bovine respiratory tract.</title>
        <authorList>
            <person name="Kuhnert P."/>
            <person name="Akarsu-Egger H."/>
        </authorList>
    </citation>
    <scope>NUCLEOTIDE SEQUENCE [LARGE SCALE GENOMIC DNA]</scope>
    <source>
        <strain evidence="3 5">17CN0883</strain>
        <strain evidence="2 4">BNO311</strain>
    </source>
</reference>
<name>A0A7H8UN73_9PAST</name>
<feature type="region of interest" description="Disordered" evidence="1">
    <location>
        <begin position="24"/>
        <end position="67"/>
    </location>
</feature>
<dbReference type="EMBL" id="CP055305">
    <property type="protein sequence ID" value="QLB41987.1"/>
    <property type="molecule type" value="Genomic_DNA"/>
</dbReference>
<evidence type="ECO:0000256" key="1">
    <source>
        <dbReference type="SAM" id="MobiDB-lite"/>
    </source>
</evidence>